<dbReference type="AlphaFoldDB" id="A0A808FN72"/>
<sequence length="100" mass="10957">MRIAFLSLVVGQEPGDGVGSARKLLQQLHHVSPRFLLTLSASIQIRTRSSRLVSAAAMRLAKDRPMPRVPLQIAATVEYGIPKATAVFAAPPWRSTYSFQ</sequence>
<name>A0A808FN72_XANCI</name>
<reference evidence="1" key="1">
    <citation type="journal article" date="2017" name="BMC Genomics">
        <title>Xanthomonas adaptation to common bean is associated with horizontal transfers of genes encoding TAL effectors.</title>
        <authorList>
            <person name="Ruh M."/>
            <person name="Briand M."/>
            <person name="Bonneau S."/>
            <person name="Jacques M.A."/>
            <person name="Chen N.W.G."/>
        </authorList>
    </citation>
    <scope>NUCLEOTIDE SEQUENCE</scope>
    <source>
        <strain evidence="1">CFBP6167</strain>
    </source>
</reference>
<accession>A0A808FN72</accession>
<proteinExistence type="predicted"/>
<keyword evidence="1" id="KW-0614">Plasmid</keyword>
<protein>
    <submittedName>
        <fullName evidence="1">Uncharacterized protein</fullName>
    </submittedName>
</protein>
<gene>
    <name evidence="1" type="ORF">XcfCFBP6167P_24110</name>
</gene>
<geneLocation type="plasmid" evidence="1">
    <name>pG</name>
</geneLocation>
<dbReference type="EMBL" id="CP021022">
    <property type="protein sequence ID" value="ATS91218.1"/>
    <property type="molecule type" value="Genomic_DNA"/>
</dbReference>
<organism evidence="1">
    <name type="scientific">Xanthomonas citri pv. phaseoli var. fuscans</name>
    <dbReference type="NCBI Taxonomy" id="473423"/>
    <lineage>
        <taxon>Bacteria</taxon>
        <taxon>Pseudomonadati</taxon>
        <taxon>Pseudomonadota</taxon>
        <taxon>Gammaproteobacteria</taxon>
        <taxon>Lysobacterales</taxon>
        <taxon>Lysobacteraceae</taxon>
        <taxon>Xanthomonas</taxon>
    </lineage>
</organism>
<evidence type="ECO:0000313" key="1">
    <source>
        <dbReference type="EMBL" id="ATS91218.1"/>
    </source>
</evidence>